<dbReference type="InterPro" id="IPR011330">
    <property type="entry name" value="Glyco_hydro/deAcase_b/a-brl"/>
</dbReference>
<reference evidence="4 5" key="1">
    <citation type="submission" date="2020-06" db="EMBL/GenBank/DDBJ databases">
        <title>Actinomadura xiongansis sp. nov., isolated from soil of Baiyangdian.</title>
        <authorList>
            <person name="Zhang X."/>
        </authorList>
    </citation>
    <scope>NUCLEOTIDE SEQUENCE [LARGE SCALE GENOMIC DNA]</scope>
    <source>
        <strain evidence="4 5">HBUM206468</strain>
    </source>
</reference>
<dbReference type="EMBL" id="JABVEC010000002">
    <property type="protein sequence ID" value="MBC6464971.1"/>
    <property type="molecule type" value="Genomic_DNA"/>
</dbReference>
<dbReference type="CDD" id="cd10917">
    <property type="entry name" value="CE4_NodB_like_6s_7s"/>
    <property type="match status" value="1"/>
</dbReference>
<dbReference type="Proteomes" id="UP000805614">
    <property type="component" value="Unassembled WGS sequence"/>
</dbReference>
<keyword evidence="2" id="KW-0732">Signal</keyword>
<name>A0ABR7LJE2_9ACTN</name>
<dbReference type="InterPro" id="IPR050248">
    <property type="entry name" value="Polysacc_deacetylase_ArnD"/>
</dbReference>
<dbReference type="PANTHER" id="PTHR10587:SF137">
    <property type="entry name" value="4-DEOXY-4-FORMAMIDO-L-ARABINOSE-PHOSPHOUNDECAPRENOL DEFORMYLASE ARND-RELATED"/>
    <property type="match status" value="1"/>
</dbReference>
<organism evidence="4 5">
    <name type="scientific">Actinomadura alba</name>
    <dbReference type="NCBI Taxonomy" id="406431"/>
    <lineage>
        <taxon>Bacteria</taxon>
        <taxon>Bacillati</taxon>
        <taxon>Actinomycetota</taxon>
        <taxon>Actinomycetes</taxon>
        <taxon>Streptosporangiales</taxon>
        <taxon>Thermomonosporaceae</taxon>
        <taxon>Actinomadura</taxon>
    </lineage>
</organism>
<dbReference type="Pfam" id="PF01522">
    <property type="entry name" value="Polysacc_deac_1"/>
    <property type="match status" value="1"/>
</dbReference>
<dbReference type="RefSeq" id="WP_187241925.1">
    <property type="nucleotide sequence ID" value="NZ_BAAAOK010000008.1"/>
</dbReference>
<feature type="domain" description="NodB homology" evidence="3">
    <location>
        <begin position="81"/>
        <end position="261"/>
    </location>
</feature>
<dbReference type="Gene3D" id="3.20.20.370">
    <property type="entry name" value="Glycoside hydrolase/deacetylase"/>
    <property type="match status" value="1"/>
</dbReference>
<evidence type="ECO:0000313" key="4">
    <source>
        <dbReference type="EMBL" id="MBC6464971.1"/>
    </source>
</evidence>
<evidence type="ECO:0000313" key="5">
    <source>
        <dbReference type="Proteomes" id="UP000805614"/>
    </source>
</evidence>
<evidence type="ECO:0000256" key="1">
    <source>
        <dbReference type="SAM" id="MobiDB-lite"/>
    </source>
</evidence>
<dbReference type="InterPro" id="IPR002509">
    <property type="entry name" value="NODB_dom"/>
</dbReference>
<dbReference type="PANTHER" id="PTHR10587">
    <property type="entry name" value="GLYCOSYL TRANSFERASE-RELATED"/>
    <property type="match status" value="1"/>
</dbReference>
<protein>
    <submittedName>
        <fullName evidence="4">Polysaccharide deacetylase family protein</fullName>
    </submittedName>
</protein>
<comment type="caution">
    <text evidence="4">The sequence shown here is derived from an EMBL/GenBank/DDBJ whole genome shotgun (WGS) entry which is preliminary data.</text>
</comment>
<accession>A0ABR7LJE2</accession>
<dbReference type="SUPFAM" id="SSF88713">
    <property type="entry name" value="Glycoside hydrolase/deacetylase"/>
    <property type="match status" value="1"/>
</dbReference>
<keyword evidence="5" id="KW-1185">Reference proteome</keyword>
<dbReference type="PROSITE" id="PS51677">
    <property type="entry name" value="NODB"/>
    <property type="match status" value="1"/>
</dbReference>
<proteinExistence type="predicted"/>
<dbReference type="PROSITE" id="PS51257">
    <property type="entry name" value="PROKAR_LIPOPROTEIN"/>
    <property type="match status" value="1"/>
</dbReference>
<evidence type="ECO:0000259" key="3">
    <source>
        <dbReference type="PROSITE" id="PS51677"/>
    </source>
</evidence>
<feature type="signal peptide" evidence="2">
    <location>
        <begin position="1"/>
        <end position="20"/>
    </location>
</feature>
<feature type="chain" id="PRO_5045281990" evidence="2">
    <location>
        <begin position="21"/>
        <end position="263"/>
    </location>
</feature>
<sequence>MCRRHALVTFAAVGAGMLTASCESARPARPVRPGEHPADTAAFQMSRHTRPDPGYARGRPMRALRRPVHTLHDVTPAAPPNAVALTIDDGPDRKWTPMMLDLLAQFGVPATFFVVAEQVKEFPALAKRMVAAGHQIADHTVTHPMDLPGASAARLREEIGGAHDRIAQTTGVAPRWFRAPGGAWTEHIMDTAAQHDMVSIDWEVDTRDWTRPGTRSIEAKLLGAKAGDVLLCHDGGGDRAQTVEALRRVIPALKQRGLAFVAL</sequence>
<feature type="region of interest" description="Disordered" evidence="1">
    <location>
        <begin position="26"/>
        <end position="59"/>
    </location>
</feature>
<evidence type="ECO:0000256" key="2">
    <source>
        <dbReference type="SAM" id="SignalP"/>
    </source>
</evidence>
<gene>
    <name evidence="4" type="ORF">HKK74_05590</name>
</gene>